<evidence type="ECO:0000256" key="1">
    <source>
        <dbReference type="SAM" id="MobiDB-lite"/>
    </source>
</evidence>
<proteinExistence type="predicted"/>
<keyword evidence="3" id="KW-1185">Reference proteome</keyword>
<sequence>MVSYLPLAPAQKISKQEQSNSYQFMKDYNILEYHDANSTPLFLLNKRELNQLANRVSVSFRIVGSLKQFCIAFHKRYDLSTSSSQPHPKHSDDTVTRKGIPRPEYTMSILSRN</sequence>
<dbReference type="InParanoid" id="A0A1Y2LS90"/>
<evidence type="ECO:0000313" key="2">
    <source>
        <dbReference type="EMBL" id="OSS45828.1"/>
    </source>
</evidence>
<accession>A0A1Y2LS90</accession>
<gene>
    <name evidence="2" type="ORF">B5807_09698</name>
</gene>
<reference evidence="2 3" key="1">
    <citation type="journal article" date="2017" name="Genome Announc.">
        <title>Genome sequence of the saprophytic ascomycete Epicoccum nigrum ICMP 19927 strain isolated from New Zealand.</title>
        <authorList>
            <person name="Fokin M."/>
            <person name="Fleetwood D."/>
            <person name="Weir B.S."/>
            <person name="Villas-Boas S.G."/>
        </authorList>
    </citation>
    <scope>NUCLEOTIDE SEQUENCE [LARGE SCALE GENOMIC DNA]</scope>
    <source>
        <strain evidence="2 3">ICMP 19927</strain>
    </source>
</reference>
<dbReference type="Proteomes" id="UP000193240">
    <property type="component" value="Unassembled WGS sequence"/>
</dbReference>
<name>A0A1Y2LS90_EPING</name>
<dbReference type="EMBL" id="KZ107853">
    <property type="protein sequence ID" value="OSS45828.1"/>
    <property type="molecule type" value="Genomic_DNA"/>
</dbReference>
<protein>
    <submittedName>
        <fullName evidence="2">Uncharacterized protein</fullName>
    </submittedName>
</protein>
<organism evidence="2 3">
    <name type="scientific">Epicoccum nigrum</name>
    <name type="common">Soil fungus</name>
    <name type="synonym">Epicoccum purpurascens</name>
    <dbReference type="NCBI Taxonomy" id="105696"/>
    <lineage>
        <taxon>Eukaryota</taxon>
        <taxon>Fungi</taxon>
        <taxon>Dikarya</taxon>
        <taxon>Ascomycota</taxon>
        <taxon>Pezizomycotina</taxon>
        <taxon>Dothideomycetes</taxon>
        <taxon>Pleosporomycetidae</taxon>
        <taxon>Pleosporales</taxon>
        <taxon>Pleosporineae</taxon>
        <taxon>Didymellaceae</taxon>
        <taxon>Epicoccum</taxon>
    </lineage>
</organism>
<evidence type="ECO:0000313" key="3">
    <source>
        <dbReference type="Proteomes" id="UP000193240"/>
    </source>
</evidence>
<dbReference type="AlphaFoldDB" id="A0A1Y2LS90"/>
<feature type="region of interest" description="Disordered" evidence="1">
    <location>
        <begin position="79"/>
        <end position="113"/>
    </location>
</feature>